<dbReference type="GO" id="GO:0005741">
    <property type="term" value="C:mitochondrial outer membrane"/>
    <property type="evidence" value="ECO:0007669"/>
    <property type="project" value="UniProtKB-SubCell"/>
</dbReference>
<dbReference type="GO" id="GO:0008320">
    <property type="term" value="F:protein transmembrane transporter activity"/>
    <property type="evidence" value="ECO:0007669"/>
    <property type="project" value="InterPro"/>
</dbReference>
<dbReference type="InterPro" id="IPR023614">
    <property type="entry name" value="Porin_dom_sf"/>
</dbReference>
<feature type="region of interest" description="Disordered" evidence="10">
    <location>
        <begin position="1"/>
        <end position="27"/>
    </location>
</feature>
<gene>
    <name evidence="11" type="ORF">FIBSPDRAFT_1050377</name>
</gene>
<keyword evidence="8" id="KW-0496">Mitochondrion</keyword>
<accession>A0A166AUB8</accession>
<sequence>MSSAPSFSEKAGLPDLTPTPSFLEPQPKSSSYLDAIAPLTNTWNRYSAWRESFGLPNPGSTEQLTKEVKGTLATNFIFEGGRADLTKSLSANPAFQVTHSFALGSEAQPASYNFNTVYAKENLMMMGGFDHDGNVNARLNQGWTANSISKLQAQFSSQAGHNMLQMEHDYNGTDYNLNVKAMNLWPTDLTGVYIGSYLQSVTKNLALGVEGLYQRPTPDMSELSTSYIAKYTADKKDWIATALVQPSGIVTTSYWHKLSDKVEVAADLQLIAAPTRRDALATLGVKYELRMAGFRAQVDSTGKVAAVLEQRFAPTLAFLLSGEIDHFKSTAKVGAGVMIETSTLTPEEMGMPPQ</sequence>
<dbReference type="CDD" id="cd07305">
    <property type="entry name" value="Porin3_Tom40"/>
    <property type="match status" value="1"/>
</dbReference>
<dbReference type="InterPro" id="IPR027246">
    <property type="entry name" value="Porin_Euk/Tom40"/>
</dbReference>
<evidence type="ECO:0000256" key="8">
    <source>
        <dbReference type="ARBA" id="ARBA00023128"/>
    </source>
</evidence>
<dbReference type="STRING" id="436010.A0A166AUB8"/>
<dbReference type="GO" id="GO:0030150">
    <property type="term" value="P:protein import into mitochondrial matrix"/>
    <property type="evidence" value="ECO:0007669"/>
    <property type="project" value="InterPro"/>
</dbReference>
<keyword evidence="3" id="KW-0813">Transport</keyword>
<dbReference type="PANTHER" id="PTHR10802">
    <property type="entry name" value="MITOCHONDRIAL IMPORT RECEPTOR SUBUNIT TOM40"/>
    <property type="match status" value="1"/>
</dbReference>
<evidence type="ECO:0000256" key="7">
    <source>
        <dbReference type="ARBA" id="ARBA00022927"/>
    </source>
</evidence>
<reference evidence="11 12" key="1">
    <citation type="journal article" date="2016" name="Mol. Biol. Evol.">
        <title>Comparative Genomics of Early-Diverging Mushroom-Forming Fungi Provides Insights into the Origins of Lignocellulose Decay Capabilities.</title>
        <authorList>
            <person name="Nagy L.G."/>
            <person name="Riley R."/>
            <person name="Tritt A."/>
            <person name="Adam C."/>
            <person name="Daum C."/>
            <person name="Floudas D."/>
            <person name="Sun H."/>
            <person name="Yadav J.S."/>
            <person name="Pangilinan J."/>
            <person name="Larsson K.H."/>
            <person name="Matsuura K."/>
            <person name="Barry K."/>
            <person name="Labutti K."/>
            <person name="Kuo R."/>
            <person name="Ohm R.A."/>
            <person name="Bhattacharya S.S."/>
            <person name="Shirouzu T."/>
            <person name="Yoshinaga Y."/>
            <person name="Martin F.M."/>
            <person name="Grigoriev I.V."/>
            <person name="Hibbett D.S."/>
        </authorList>
    </citation>
    <scope>NUCLEOTIDE SEQUENCE [LARGE SCALE GENOMIC DNA]</scope>
    <source>
        <strain evidence="11 12">CBS 109695</strain>
    </source>
</reference>
<keyword evidence="9" id="KW-0472">Membrane</keyword>
<evidence type="ECO:0000256" key="6">
    <source>
        <dbReference type="ARBA" id="ARBA00022787"/>
    </source>
</evidence>
<dbReference type="Proteomes" id="UP000076532">
    <property type="component" value="Unassembled WGS sequence"/>
</dbReference>
<organism evidence="11 12">
    <name type="scientific">Athelia psychrophila</name>
    <dbReference type="NCBI Taxonomy" id="1759441"/>
    <lineage>
        <taxon>Eukaryota</taxon>
        <taxon>Fungi</taxon>
        <taxon>Dikarya</taxon>
        <taxon>Basidiomycota</taxon>
        <taxon>Agaricomycotina</taxon>
        <taxon>Agaricomycetes</taxon>
        <taxon>Agaricomycetidae</taxon>
        <taxon>Atheliales</taxon>
        <taxon>Atheliaceae</taxon>
        <taxon>Athelia</taxon>
    </lineage>
</organism>
<evidence type="ECO:0000256" key="3">
    <source>
        <dbReference type="ARBA" id="ARBA00022448"/>
    </source>
</evidence>
<dbReference type="Pfam" id="PF01459">
    <property type="entry name" value="Porin_3"/>
    <property type="match status" value="1"/>
</dbReference>
<keyword evidence="7" id="KW-0653">Protein transport</keyword>
<dbReference type="InterPro" id="IPR037930">
    <property type="entry name" value="Tom40"/>
</dbReference>
<keyword evidence="5" id="KW-0812">Transmembrane</keyword>
<evidence type="ECO:0000256" key="4">
    <source>
        <dbReference type="ARBA" id="ARBA00022452"/>
    </source>
</evidence>
<keyword evidence="6" id="KW-1000">Mitochondrion outer membrane</keyword>
<proteinExistence type="inferred from homology"/>
<evidence type="ECO:0000256" key="5">
    <source>
        <dbReference type="ARBA" id="ARBA00022692"/>
    </source>
</evidence>
<comment type="subcellular location">
    <subcellularLocation>
        <location evidence="1">Mitochondrion outer membrane</location>
        <topology evidence="1">Multi-pass membrane protein</topology>
    </subcellularLocation>
</comment>
<dbReference type="OrthoDB" id="19656at2759"/>
<evidence type="ECO:0000313" key="12">
    <source>
        <dbReference type="Proteomes" id="UP000076532"/>
    </source>
</evidence>
<dbReference type="Gene3D" id="2.40.160.10">
    <property type="entry name" value="Porin"/>
    <property type="match status" value="1"/>
</dbReference>
<keyword evidence="11" id="KW-0675">Receptor</keyword>
<evidence type="ECO:0000256" key="2">
    <source>
        <dbReference type="ARBA" id="ARBA00010510"/>
    </source>
</evidence>
<name>A0A166AUB8_9AGAM</name>
<evidence type="ECO:0000313" key="11">
    <source>
        <dbReference type="EMBL" id="KZP11965.1"/>
    </source>
</evidence>
<dbReference type="EMBL" id="KV417654">
    <property type="protein sequence ID" value="KZP11965.1"/>
    <property type="molecule type" value="Genomic_DNA"/>
</dbReference>
<keyword evidence="4" id="KW-1134">Transmembrane beta strand</keyword>
<protein>
    <submittedName>
        <fullName evidence="11">Mitochondrial import receptor subunit tom40</fullName>
    </submittedName>
</protein>
<evidence type="ECO:0000256" key="9">
    <source>
        <dbReference type="ARBA" id="ARBA00023136"/>
    </source>
</evidence>
<keyword evidence="12" id="KW-1185">Reference proteome</keyword>
<evidence type="ECO:0000256" key="10">
    <source>
        <dbReference type="SAM" id="MobiDB-lite"/>
    </source>
</evidence>
<evidence type="ECO:0000256" key="1">
    <source>
        <dbReference type="ARBA" id="ARBA00004374"/>
    </source>
</evidence>
<comment type="similarity">
    <text evidence="2">Belongs to the Tom40 family.</text>
</comment>
<dbReference type="AlphaFoldDB" id="A0A166AUB8"/>